<sequence>MAARLTLLLSLFSLALSAQFASPISWTFEARHLEADRYELVATAHAETDWSIYSQFTDDGGPVPTTFYWDEGDHYERIGPVTESGHKKEGMDELFGVNVIKYLSDKPAVFRQTVRILEYGVPITGEVEYMCCDDTQCLPPTTEPFSYSPARVTSGAAERKELATTPKPKPDGTIVDKETAPPPVANLPAEEVLNTYEAALPPPTQEEPVSWRFRVEELDGSRYRLSMVATLADEWTVYSQDIDPEIGPIPTEMVVEAGPGVQPIGTVTETSATLKKKYDNTWEAEVSKVDGGTVTYSQVVRMDDNATVSGYLTFQTCNDVMCLPPRDVPFTFDAAAGVATVDGISGTDHDPFAVNDDRAVVGVQPLGDYNFNAEPLAACNVGEAVTRGQGLWSIFGLGLLGGLFALIMPCIFPMIPLTVSFFTKSGGSRAEGVKQAALYGFFIFLIYVLLSAPFHLIAGIDPSILNSIASNLWLNLLFFVVFMVFAGSFFGFYELTLPQSWSNRASQAEGVGGAVGIFFMALTLALVSFSCTGPILGSLLVEAVSDGAWPLTAGMAGFGVALGLPFALFAAFPGVLNSMPKSGGWLNSVKVVLGFVEVALAFKFLSNADLVGDWNLLRIEPFLLIWMLCSLGIAAYLFGWISFPHDSRNRKVGPVAAIIAVAGVLFTAYLAFGFTKNEETGSYESLNLLSGIAPPVCYSYMNPCDCPQGITCFKDLDAGLAYAREVNKPVMLDFTGYTCVNCRKMEENVWSQDRINDILTEDYVLISLYVDDRKELPTDQHQEVARLDGSGRSILIDQVGEKWHYFQQSVFQHATQPYYVLVSPDGQTLNPPVAYTPDAEAYEAFLRCGLDTFEELQGK</sequence>
<keyword evidence="3" id="KW-0201">Cytochrome c-type biogenesis</keyword>
<dbReference type="AlphaFoldDB" id="A0A4S4NJZ4"/>
<feature type="transmembrane region" description="Helical" evidence="7">
    <location>
        <begin position="472"/>
        <end position="493"/>
    </location>
</feature>
<dbReference type="Proteomes" id="UP000308528">
    <property type="component" value="Unassembled WGS sequence"/>
</dbReference>
<feature type="transmembrane region" description="Helical" evidence="7">
    <location>
        <begin position="514"/>
        <end position="536"/>
    </location>
</feature>
<reference evidence="10 11" key="1">
    <citation type="submission" date="2019-04" db="EMBL/GenBank/DDBJ databases">
        <title>Lewinella litorea sp. nov., isolated from a marine sand.</title>
        <authorList>
            <person name="Yoon J.-H."/>
        </authorList>
    </citation>
    <scope>NUCLEOTIDE SEQUENCE [LARGE SCALE GENOMIC DNA]</scope>
    <source>
        <strain evidence="10 11">HSMS-39</strain>
    </source>
</reference>
<keyword evidence="2 7" id="KW-0812">Transmembrane</keyword>
<feature type="transmembrane region" description="Helical" evidence="7">
    <location>
        <begin position="436"/>
        <end position="460"/>
    </location>
</feature>
<dbReference type="GO" id="GO:0017004">
    <property type="term" value="P:cytochrome complex assembly"/>
    <property type="evidence" value="ECO:0007669"/>
    <property type="project" value="UniProtKB-KW"/>
</dbReference>
<evidence type="ECO:0000256" key="1">
    <source>
        <dbReference type="ARBA" id="ARBA00004141"/>
    </source>
</evidence>
<dbReference type="EMBL" id="SRSF01000004">
    <property type="protein sequence ID" value="THH39255.1"/>
    <property type="molecule type" value="Genomic_DNA"/>
</dbReference>
<feature type="signal peptide" evidence="8">
    <location>
        <begin position="1"/>
        <end position="20"/>
    </location>
</feature>
<evidence type="ECO:0000313" key="10">
    <source>
        <dbReference type="EMBL" id="THH39255.1"/>
    </source>
</evidence>
<feature type="compositionally biased region" description="Basic and acidic residues" evidence="6">
    <location>
        <begin position="157"/>
        <end position="179"/>
    </location>
</feature>
<dbReference type="RefSeq" id="WP_136459316.1">
    <property type="nucleotide sequence ID" value="NZ_SRSF01000004.1"/>
</dbReference>
<evidence type="ECO:0000256" key="4">
    <source>
        <dbReference type="ARBA" id="ARBA00022989"/>
    </source>
</evidence>
<organism evidence="10 11">
    <name type="scientific">Neolewinella litorea</name>
    <dbReference type="NCBI Taxonomy" id="2562452"/>
    <lineage>
        <taxon>Bacteria</taxon>
        <taxon>Pseudomonadati</taxon>
        <taxon>Bacteroidota</taxon>
        <taxon>Saprospiria</taxon>
        <taxon>Saprospirales</taxon>
        <taxon>Lewinellaceae</taxon>
        <taxon>Neolewinella</taxon>
    </lineage>
</organism>
<dbReference type="PANTHER" id="PTHR32234:SF0">
    <property type="entry name" value="THIOL:DISULFIDE INTERCHANGE PROTEIN DSBD"/>
    <property type="match status" value="1"/>
</dbReference>
<evidence type="ECO:0000256" key="7">
    <source>
        <dbReference type="SAM" id="Phobius"/>
    </source>
</evidence>
<keyword evidence="4 7" id="KW-1133">Transmembrane helix</keyword>
<dbReference type="PANTHER" id="PTHR32234">
    <property type="entry name" value="THIOL:DISULFIDE INTERCHANGE PROTEIN DSBD"/>
    <property type="match status" value="1"/>
</dbReference>
<comment type="caution">
    <text evidence="10">The sequence shown here is derived from an EMBL/GenBank/DDBJ whole genome shotgun (WGS) entry which is preliminary data.</text>
</comment>
<evidence type="ECO:0000313" key="11">
    <source>
        <dbReference type="Proteomes" id="UP000308528"/>
    </source>
</evidence>
<evidence type="ECO:0000256" key="3">
    <source>
        <dbReference type="ARBA" id="ARBA00022748"/>
    </source>
</evidence>
<feature type="domain" description="Cytochrome C biogenesis protein transmembrane" evidence="9">
    <location>
        <begin position="392"/>
        <end position="606"/>
    </location>
</feature>
<proteinExistence type="predicted"/>
<dbReference type="Gene3D" id="3.40.30.10">
    <property type="entry name" value="Glutaredoxin"/>
    <property type="match status" value="1"/>
</dbReference>
<feature type="chain" id="PRO_5020668563" evidence="8">
    <location>
        <begin position="21"/>
        <end position="859"/>
    </location>
</feature>
<feature type="transmembrane region" description="Helical" evidence="7">
    <location>
        <begin position="584"/>
        <end position="602"/>
    </location>
</feature>
<dbReference type="OrthoDB" id="9811036at2"/>
<dbReference type="Pfam" id="PF02683">
    <property type="entry name" value="DsbD_TM"/>
    <property type="match status" value="1"/>
</dbReference>
<evidence type="ECO:0000256" key="2">
    <source>
        <dbReference type="ARBA" id="ARBA00022692"/>
    </source>
</evidence>
<feature type="transmembrane region" description="Helical" evidence="7">
    <location>
        <begin position="391"/>
        <end position="415"/>
    </location>
</feature>
<keyword evidence="11" id="KW-1185">Reference proteome</keyword>
<dbReference type="SUPFAM" id="SSF52833">
    <property type="entry name" value="Thioredoxin-like"/>
    <property type="match status" value="1"/>
</dbReference>
<dbReference type="Pfam" id="PF13899">
    <property type="entry name" value="Thioredoxin_7"/>
    <property type="match status" value="1"/>
</dbReference>
<dbReference type="GO" id="GO:0045454">
    <property type="term" value="P:cell redox homeostasis"/>
    <property type="evidence" value="ECO:0007669"/>
    <property type="project" value="TreeGrafter"/>
</dbReference>
<dbReference type="GO" id="GO:0016020">
    <property type="term" value="C:membrane"/>
    <property type="evidence" value="ECO:0007669"/>
    <property type="project" value="UniProtKB-SubCell"/>
</dbReference>
<dbReference type="GO" id="GO:0015035">
    <property type="term" value="F:protein-disulfide reductase activity"/>
    <property type="evidence" value="ECO:0007669"/>
    <property type="project" value="TreeGrafter"/>
</dbReference>
<feature type="region of interest" description="Disordered" evidence="6">
    <location>
        <begin position="149"/>
        <end position="183"/>
    </location>
</feature>
<name>A0A4S4NJZ4_9BACT</name>
<comment type="subcellular location">
    <subcellularLocation>
        <location evidence="1">Membrane</location>
        <topology evidence="1">Multi-pass membrane protein</topology>
    </subcellularLocation>
</comment>
<feature type="transmembrane region" description="Helical" evidence="7">
    <location>
        <begin position="548"/>
        <end position="572"/>
    </location>
</feature>
<feature type="transmembrane region" description="Helical" evidence="7">
    <location>
        <begin position="622"/>
        <end position="643"/>
    </location>
</feature>
<keyword evidence="8" id="KW-0732">Signal</keyword>
<evidence type="ECO:0000256" key="5">
    <source>
        <dbReference type="ARBA" id="ARBA00023136"/>
    </source>
</evidence>
<dbReference type="InterPro" id="IPR036249">
    <property type="entry name" value="Thioredoxin-like_sf"/>
</dbReference>
<evidence type="ECO:0000256" key="8">
    <source>
        <dbReference type="SAM" id="SignalP"/>
    </source>
</evidence>
<evidence type="ECO:0000259" key="9">
    <source>
        <dbReference type="Pfam" id="PF02683"/>
    </source>
</evidence>
<accession>A0A4S4NJZ4</accession>
<evidence type="ECO:0000256" key="6">
    <source>
        <dbReference type="SAM" id="MobiDB-lite"/>
    </source>
</evidence>
<keyword evidence="5 7" id="KW-0472">Membrane</keyword>
<gene>
    <name evidence="10" type="ORF">E4021_10880</name>
</gene>
<protein>
    <submittedName>
        <fullName evidence="10">DUF255 domain-containing protein</fullName>
    </submittedName>
</protein>
<feature type="transmembrane region" description="Helical" evidence="7">
    <location>
        <begin position="655"/>
        <end position="674"/>
    </location>
</feature>
<dbReference type="InterPro" id="IPR003834">
    <property type="entry name" value="Cyt_c_assmbl_TM_dom"/>
</dbReference>